<dbReference type="AlphaFoldDB" id="A0AAW4YTA8"/>
<dbReference type="PROSITE" id="PS51635">
    <property type="entry name" value="PNPLA"/>
    <property type="match status" value="1"/>
</dbReference>
<dbReference type="InterPro" id="IPR002641">
    <property type="entry name" value="PNPLA_dom"/>
</dbReference>
<name>A0AAW4YTA8_9GAMM</name>
<feature type="short sequence motif" description="GXGXXG" evidence="2">
    <location>
        <begin position="6"/>
        <end position="11"/>
    </location>
</feature>
<keyword evidence="2" id="KW-0378">Hydrolase</keyword>
<comment type="caution">
    <text evidence="2">Lacks conserved residue(s) required for the propagation of feature annotation.</text>
</comment>
<dbReference type="SUPFAM" id="SSF52151">
    <property type="entry name" value="FabD/lysophospholipase-like"/>
    <property type="match status" value="1"/>
</dbReference>
<feature type="active site" description="Proton acceptor" evidence="2">
    <location>
        <position position="196"/>
    </location>
</feature>
<feature type="active site" description="Nucleophile" evidence="2">
    <location>
        <position position="39"/>
    </location>
</feature>
<reference evidence="5" key="1">
    <citation type="submission" date="2020-05" db="EMBL/GenBank/DDBJ databases">
        <authorList>
            <person name="Wang L."/>
            <person name="Shao Z."/>
        </authorList>
    </citation>
    <scope>NUCLEOTIDE SEQUENCE</scope>
    <source>
        <strain evidence="4">MCCC 1A05748</strain>
        <strain evidence="5">MCCC 1A05776</strain>
    </source>
</reference>
<gene>
    <name evidence="4" type="ORF">HOP60_14370</name>
    <name evidence="5" type="ORF">HOP61_08660</name>
</gene>
<evidence type="ECO:0000256" key="2">
    <source>
        <dbReference type="PROSITE-ProRule" id="PRU01161"/>
    </source>
</evidence>
<sequence>MLVLNGGGALGAYQYGVYRTLVNRLDERARRDMVVVGASIGAVNGYLLAAHHAAPDAGLEALASFWREVAQPALPFVPFFDARSQRLSATLTGLTFGNPPVFSAVPGGFLTALGLYPATAGYDNRRLVETVARHAQHYTAEKAGPRLMIRAIDIEAAEPVWFDSQERPIVPSMIGASSAIPLLFTPGRHEGRAYWDGDVWHRGLLLPALERLSSPTSEQRWHAITVELFKRAPGMPQGLGEGLDHFRRLFLGARSDDEAREAAERYPKLRLTRIRRDPHPGESASLWLTDWAPDRLAYLIGQGEADAERALASVLP</sequence>
<evidence type="ECO:0000313" key="6">
    <source>
        <dbReference type="Proteomes" id="UP001320154"/>
    </source>
</evidence>
<feature type="domain" description="PNPLA" evidence="3">
    <location>
        <begin position="2"/>
        <end position="209"/>
    </location>
</feature>
<keyword evidence="2" id="KW-0442">Lipid degradation</keyword>
<keyword evidence="1 2" id="KW-0443">Lipid metabolism</keyword>
<keyword evidence="6" id="KW-1185">Reference proteome</keyword>
<dbReference type="Gene3D" id="3.40.1090.10">
    <property type="entry name" value="Cytosolic phospholipase A2 catalytic domain"/>
    <property type="match status" value="1"/>
</dbReference>
<evidence type="ECO:0000256" key="1">
    <source>
        <dbReference type="ARBA" id="ARBA00023098"/>
    </source>
</evidence>
<reference evidence="5 6" key="2">
    <citation type="journal article" date="2021" name="Front. Microbiol.">
        <title>Aerobic Denitrification and Heterotrophic Sulfur Oxidation in the Genus Halomonas Revealed by Six Novel Species Characterizations and Genome-Based Analysis.</title>
        <authorList>
            <person name="Wang L."/>
            <person name="Shao Z."/>
        </authorList>
    </citation>
    <scope>NUCLEOTIDE SEQUENCE</scope>
    <source>
        <strain evidence="4 6">MCCC 1A05748</strain>
        <strain evidence="5">MCCC 1A05776</strain>
    </source>
</reference>
<dbReference type="InterPro" id="IPR016035">
    <property type="entry name" value="Acyl_Trfase/lysoPLipase"/>
</dbReference>
<protein>
    <recommendedName>
        <fullName evidence="3">PNPLA domain-containing protein</fullName>
    </recommendedName>
</protein>
<dbReference type="EMBL" id="JABFTQ010000009">
    <property type="protein sequence ID" value="MCE8047910.1"/>
    <property type="molecule type" value="Genomic_DNA"/>
</dbReference>
<dbReference type="GO" id="GO:0016042">
    <property type="term" value="P:lipid catabolic process"/>
    <property type="evidence" value="ECO:0007669"/>
    <property type="project" value="UniProtKB-UniRule"/>
</dbReference>
<evidence type="ECO:0000313" key="7">
    <source>
        <dbReference type="Proteomes" id="UP001320178"/>
    </source>
</evidence>
<organism evidence="5 7">
    <name type="scientific">Billgrantia desiderata</name>
    <dbReference type="NCBI Taxonomy" id="52021"/>
    <lineage>
        <taxon>Bacteria</taxon>
        <taxon>Pseudomonadati</taxon>
        <taxon>Pseudomonadota</taxon>
        <taxon>Gammaproteobacteria</taxon>
        <taxon>Oceanospirillales</taxon>
        <taxon>Halomonadaceae</taxon>
        <taxon>Billgrantia</taxon>
    </lineage>
</organism>
<evidence type="ECO:0000313" key="4">
    <source>
        <dbReference type="EMBL" id="MCE8047910.1"/>
    </source>
</evidence>
<feature type="short sequence motif" description="GXSXG" evidence="2">
    <location>
        <begin position="37"/>
        <end position="41"/>
    </location>
</feature>
<evidence type="ECO:0000313" key="5">
    <source>
        <dbReference type="EMBL" id="MCE8051360.1"/>
    </source>
</evidence>
<dbReference type="Pfam" id="PF01734">
    <property type="entry name" value="Patatin"/>
    <property type="match status" value="1"/>
</dbReference>
<dbReference type="GO" id="GO:0016787">
    <property type="term" value="F:hydrolase activity"/>
    <property type="evidence" value="ECO:0007669"/>
    <property type="project" value="UniProtKB-UniRule"/>
</dbReference>
<proteinExistence type="predicted"/>
<evidence type="ECO:0000259" key="3">
    <source>
        <dbReference type="PROSITE" id="PS51635"/>
    </source>
</evidence>
<accession>A0AAW4YTA8</accession>
<dbReference type="EMBL" id="JABFTS010000002">
    <property type="protein sequence ID" value="MCE8051360.1"/>
    <property type="molecule type" value="Genomic_DNA"/>
</dbReference>
<dbReference type="Proteomes" id="UP001320178">
    <property type="component" value="Unassembled WGS sequence"/>
</dbReference>
<dbReference type="Proteomes" id="UP001320154">
    <property type="component" value="Unassembled WGS sequence"/>
</dbReference>
<dbReference type="RefSeq" id="WP_191224343.1">
    <property type="nucleotide sequence ID" value="NZ_FNVC01000007.1"/>
</dbReference>
<comment type="caution">
    <text evidence="5">The sequence shown here is derived from an EMBL/GenBank/DDBJ whole genome shotgun (WGS) entry which is preliminary data.</text>
</comment>